<evidence type="ECO:0000256" key="4">
    <source>
        <dbReference type="ARBA" id="ARBA00022692"/>
    </source>
</evidence>
<dbReference type="GO" id="GO:0015031">
    <property type="term" value="P:protein transport"/>
    <property type="evidence" value="ECO:0007669"/>
    <property type="project" value="UniProtKB-KW"/>
</dbReference>
<evidence type="ECO:0000313" key="9">
    <source>
        <dbReference type="EMBL" id="TWT58635.1"/>
    </source>
</evidence>
<evidence type="ECO:0000256" key="7">
    <source>
        <dbReference type="RuleBase" id="RU003879"/>
    </source>
</evidence>
<dbReference type="AlphaFoldDB" id="A0A5C5X911"/>
<dbReference type="GO" id="GO:0022857">
    <property type="term" value="F:transmembrane transporter activity"/>
    <property type="evidence" value="ECO:0007669"/>
    <property type="project" value="InterPro"/>
</dbReference>
<accession>A0A5C5X911</accession>
<evidence type="ECO:0000256" key="8">
    <source>
        <dbReference type="SAM" id="Phobius"/>
    </source>
</evidence>
<keyword evidence="6 8" id="KW-0472">Membrane</keyword>
<organism evidence="9 10">
    <name type="scientific">Thalassoglobus neptunius</name>
    <dbReference type="NCBI Taxonomy" id="1938619"/>
    <lineage>
        <taxon>Bacteria</taxon>
        <taxon>Pseudomonadati</taxon>
        <taxon>Planctomycetota</taxon>
        <taxon>Planctomycetia</taxon>
        <taxon>Planctomycetales</taxon>
        <taxon>Planctomycetaceae</taxon>
        <taxon>Thalassoglobus</taxon>
    </lineage>
</organism>
<evidence type="ECO:0000256" key="6">
    <source>
        <dbReference type="ARBA" id="ARBA00023136"/>
    </source>
</evidence>
<feature type="transmembrane region" description="Helical" evidence="8">
    <location>
        <begin position="20"/>
        <end position="37"/>
    </location>
</feature>
<dbReference type="Pfam" id="PF02472">
    <property type="entry name" value="ExbD"/>
    <property type="match status" value="1"/>
</dbReference>
<sequence length="148" mass="16188">MPANFSKSKRVESDDDDLDITPMIDVTFLLLIFFMVTSNMKKAATVHIPPARHGQGIALSKSTVLTIFNTDGDPEIYLSDGTKENGPVTPEEVTAYVNEGISEGKMNVIIKADSELPSGYVEEVARAANNTENEAELKFYVGVMDKDN</sequence>
<dbReference type="InterPro" id="IPR003400">
    <property type="entry name" value="ExbD"/>
</dbReference>
<comment type="subcellular location">
    <subcellularLocation>
        <location evidence="1">Cell membrane</location>
        <topology evidence="1">Single-pass membrane protein</topology>
    </subcellularLocation>
    <subcellularLocation>
        <location evidence="7">Cell membrane</location>
        <topology evidence="7">Single-pass type II membrane protein</topology>
    </subcellularLocation>
</comment>
<dbReference type="PANTHER" id="PTHR30558:SF3">
    <property type="entry name" value="BIOPOLYMER TRANSPORT PROTEIN EXBD-RELATED"/>
    <property type="match status" value="1"/>
</dbReference>
<dbReference type="OrthoDB" id="9793581at2"/>
<comment type="caution">
    <text evidence="9">The sequence shown here is derived from an EMBL/GenBank/DDBJ whole genome shotgun (WGS) entry which is preliminary data.</text>
</comment>
<dbReference type="EMBL" id="SIHI01000001">
    <property type="protein sequence ID" value="TWT58635.1"/>
    <property type="molecule type" value="Genomic_DNA"/>
</dbReference>
<keyword evidence="5 8" id="KW-1133">Transmembrane helix</keyword>
<keyword evidence="7" id="KW-0813">Transport</keyword>
<dbReference type="RefSeq" id="WP_146509165.1">
    <property type="nucleotide sequence ID" value="NZ_SIHI01000001.1"/>
</dbReference>
<protein>
    <submittedName>
        <fullName evidence="9">Biopolymer transport protein ExbD/TolR</fullName>
    </submittedName>
</protein>
<comment type="similarity">
    <text evidence="2 7">Belongs to the ExbD/TolR family.</text>
</comment>
<name>A0A5C5X911_9PLAN</name>
<evidence type="ECO:0000256" key="5">
    <source>
        <dbReference type="ARBA" id="ARBA00022989"/>
    </source>
</evidence>
<keyword evidence="7" id="KW-0653">Protein transport</keyword>
<keyword evidence="4 7" id="KW-0812">Transmembrane</keyword>
<evidence type="ECO:0000256" key="3">
    <source>
        <dbReference type="ARBA" id="ARBA00022475"/>
    </source>
</evidence>
<evidence type="ECO:0000313" key="10">
    <source>
        <dbReference type="Proteomes" id="UP000317243"/>
    </source>
</evidence>
<keyword evidence="10" id="KW-1185">Reference proteome</keyword>
<evidence type="ECO:0000256" key="2">
    <source>
        <dbReference type="ARBA" id="ARBA00005811"/>
    </source>
</evidence>
<keyword evidence="3" id="KW-1003">Cell membrane</keyword>
<evidence type="ECO:0000256" key="1">
    <source>
        <dbReference type="ARBA" id="ARBA00004162"/>
    </source>
</evidence>
<dbReference type="PANTHER" id="PTHR30558">
    <property type="entry name" value="EXBD MEMBRANE COMPONENT OF PMF-DRIVEN MACROMOLECULE IMPORT SYSTEM"/>
    <property type="match status" value="1"/>
</dbReference>
<dbReference type="GO" id="GO:0005886">
    <property type="term" value="C:plasma membrane"/>
    <property type="evidence" value="ECO:0007669"/>
    <property type="project" value="UniProtKB-SubCell"/>
</dbReference>
<gene>
    <name evidence="9" type="ORF">KOR42_20170</name>
</gene>
<reference evidence="9 10" key="1">
    <citation type="submission" date="2019-02" db="EMBL/GenBank/DDBJ databases">
        <title>Deep-cultivation of Planctomycetes and their phenomic and genomic characterization uncovers novel biology.</title>
        <authorList>
            <person name="Wiegand S."/>
            <person name="Jogler M."/>
            <person name="Boedeker C."/>
            <person name="Pinto D."/>
            <person name="Vollmers J."/>
            <person name="Rivas-Marin E."/>
            <person name="Kohn T."/>
            <person name="Peeters S.H."/>
            <person name="Heuer A."/>
            <person name="Rast P."/>
            <person name="Oberbeckmann S."/>
            <person name="Bunk B."/>
            <person name="Jeske O."/>
            <person name="Meyerdierks A."/>
            <person name="Storesund J.E."/>
            <person name="Kallscheuer N."/>
            <person name="Luecker S."/>
            <person name="Lage O.M."/>
            <person name="Pohl T."/>
            <person name="Merkel B.J."/>
            <person name="Hornburger P."/>
            <person name="Mueller R.-W."/>
            <person name="Bruemmer F."/>
            <person name="Labrenz M."/>
            <person name="Spormann A.M."/>
            <person name="Op Den Camp H."/>
            <person name="Overmann J."/>
            <person name="Amann R."/>
            <person name="Jetten M.S.M."/>
            <person name="Mascher T."/>
            <person name="Medema M.H."/>
            <person name="Devos D.P."/>
            <person name="Kaster A.-K."/>
            <person name="Ovreas L."/>
            <person name="Rohde M."/>
            <person name="Galperin M.Y."/>
            <person name="Jogler C."/>
        </authorList>
    </citation>
    <scope>NUCLEOTIDE SEQUENCE [LARGE SCALE GENOMIC DNA]</scope>
    <source>
        <strain evidence="9 10">KOR42</strain>
    </source>
</reference>
<dbReference type="Proteomes" id="UP000317243">
    <property type="component" value="Unassembled WGS sequence"/>
</dbReference>
<proteinExistence type="inferred from homology"/>